<reference evidence="3 4" key="1">
    <citation type="submission" date="2006-06" db="EMBL/GenBank/DDBJ databases">
        <authorList>
            <person name="Moran M.A."/>
            <person name="Ferriera S."/>
            <person name="Johnson J."/>
            <person name="Kravitz S."/>
            <person name="Beeson K."/>
            <person name="Sutton G."/>
            <person name="Rogers Y.-H."/>
            <person name="Friedman R."/>
            <person name="Frazier M."/>
            <person name="Venter J.C."/>
        </authorList>
    </citation>
    <scope>NUCLEOTIDE SEQUENCE [LARGE SCALE GENOMIC DNA]</scope>
    <source>
        <strain evidence="3 4">E-37</strain>
    </source>
</reference>
<dbReference type="Proteomes" id="UP000005713">
    <property type="component" value="Unassembled WGS sequence"/>
</dbReference>
<organism evidence="3 4">
    <name type="scientific">Sagittula stellata (strain ATCC 700073 / DSM 11524 / E-37)</name>
    <dbReference type="NCBI Taxonomy" id="388399"/>
    <lineage>
        <taxon>Bacteria</taxon>
        <taxon>Pseudomonadati</taxon>
        <taxon>Pseudomonadota</taxon>
        <taxon>Alphaproteobacteria</taxon>
        <taxon>Rhodobacterales</taxon>
        <taxon>Roseobacteraceae</taxon>
        <taxon>Sagittula</taxon>
    </lineage>
</organism>
<dbReference type="InterPro" id="IPR036291">
    <property type="entry name" value="NAD(P)-bd_dom_sf"/>
</dbReference>
<dbReference type="GO" id="GO:0030497">
    <property type="term" value="P:fatty acid elongation"/>
    <property type="evidence" value="ECO:0007669"/>
    <property type="project" value="TreeGrafter"/>
</dbReference>
<dbReference type="EMBL" id="AAYA01000011">
    <property type="protein sequence ID" value="EBA07050.1"/>
    <property type="molecule type" value="Genomic_DNA"/>
</dbReference>
<dbReference type="eggNOG" id="COG1028">
    <property type="taxonomic scope" value="Bacteria"/>
</dbReference>
<proteinExistence type="inferred from homology"/>
<sequence length="237" mass="24623">MTDHAIVTGGARGIGAAIAERLKAEGLSVAVVDRIAPEHGHADAFLELDLSDVEATRDALARFCEGRRVTRLVNNAGIVMPATVEDTDPASIDQVSAVNLRAPLVCLQAVLPSMKAAGMGRVVNISSRVALGKELRTAYAATKAGLHGMTKTWALELGRHGITVNAVGPGPIATELFNKVNPPGDPRTEKIIETVPVKRTGTPEDVAEAVGFFCSEGAGFVTGQVLYVCGGMTIGSA</sequence>
<dbReference type="PROSITE" id="PS00061">
    <property type="entry name" value="ADH_SHORT"/>
    <property type="match status" value="1"/>
</dbReference>
<evidence type="ECO:0000313" key="3">
    <source>
        <dbReference type="EMBL" id="EBA07050.1"/>
    </source>
</evidence>
<comment type="similarity">
    <text evidence="1">Belongs to the short-chain dehydrogenases/reductases (SDR) family.</text>
</comment>
<accession>A3K6S3</accession>
<keyword evidence="2" id="KW-0560">Oxidoreductase</keyword>
<comment type="caution">
    <text evidence="3">The sequence shown here is derived from an EMBL/GenBank/DDBJ whole genome shotgun (WGS) entry which is preliminary data.</text>
</comment>
<name>A3K6S3_SAGS3</name>
<dbReference type="InterPro" id="IPR002347">
    <property type="entry name" value="SDR_fam"/>
</dbReference>
<dbReference type="PRINTS" id="PR00080">
    <property type="entry name" value="SDRFAMILY"/>
</dbReference>
<dbReference type="PRINTS" id="PR00081">
    <property type="entry name" value="GDHRDH"/>
</dbReference>
<evidence type="ECO:0000256" key="2">
    <source>
        <dbReference type="ARBA" id="ARBA00023002"/>
    </source>
</evidence>
<dbReference type="SUPFAM" id="SSF51735">
    <property type="entry name" value="NAD(P)-binding Rossmann-fold domains"/>
    <property type="match status" value="1"/>
</dbReference>
<dbReference type="InterPro" id="IPR020904">
    <property type="entry name" value="Sc_DH/Rdtase_CS"/>
</dbReference>
<dbReference type="RefSeq" id="WP_005861157.1">
    <property type="nucleotide sequence ID" value="NZ_AAYA01000011.1"/>
</dbReference>
<dbReference type="Gene3D" id="3.40.50.720">
    <property type="entry name" value="NAD(P)-binding Rossmann-like Domain"/>
    <property type="match status" value="1"/>
</dbReference>
<dbReference type="FunFam" id="3.40.50.720:FF:000173">
    <property type="entry name" value="3-oxoacyl-[acyl-carrier protein] reductase"/>
    <property type="match status" value="1"/>
</dbReference>
<dbReference type="AlphaFoldDB" id="A3K6S3"/>
<evidence type="ECO:0000256" key="1">
    <source>
        <dbReference type="ARBA" id="ARBA00006484"/>
    </source>
</evidence>
<protein>
    <submittedName>
        <fullName evidence="3">NAD-dependent epimerase/dehydratase:Short-chain dehydrogenase/reductase SDR</fullName>
    </submittedName>
</protein>
<evidence type="ECO:0000313" key="4">
    <source>
        <dbReference type="Proteomes" id="UP000005713"/>
    </source>
</evidence>
<dbReference type="GO" id="GO:0016616">
    <property type="term" value="F:oxidoreductase activity, acting on the CH-OH group of donors, NAD or NADP as acceptor"/>
    <property type="evidence" value="ECO:0007669"/>
    <property type="project" value="TreeGrafter"/>
</dbReference>
<keyword evidence="4" id="KW-1185">Reference proteome</keyword>
<dbReference type="Pfam" id="PF13561">
    <property type="entry name" value="adh_short_C2"/>
    <property type="match status" value="1"/>
</dbReference>
<gene>
    <name evidence="3" type="ORF">SSE37_12671</name>
</gene>
<dbReference type="PANTHER" id="PTHR42760:SF129">
    <property type="entry name" value="OXIDOREDUCTASE"/>
    <property type="match status" value="1"/>
</dbReference>
<dbReference type="OrthoDB" id="9804774at2"/>
<dbReference type="PANTHER" id="PTHR42760">
    <property type="entry name" value="SHORT-CHAIN DEHYDROGENASES/REDUCTASES FAMILY MEMBER"/>
    <property type="match status" value="1"/>
</dbReference>